<dbReference type="GO" id="GO:0015562">
    <property type="term" value="F:efflux transmembrane transporter activity"/>
    <property type="evidence" value="ECO:0007669"/>
    <property type="project" value="TreeGrafter"/>
</dbReference>
<keyword evidence="3" id="KW-0812">Transmembrane</keyword>
<evidence type="ECO:0000313" key="8">
    <source>
        <dbReference type="Proteomes" id="UP000177701"/>
    </source>
</evidence>
<protein>
    <recommendedName>
        <fullName evidence="9">RND efflux pump membrane fusion protein barrel-sandwich domain-containing protein</fullName>
    </recommendedName>
</protein>
<evidence type="ECO:0000256" key="2">
    <source>
        <dbReference type="SAM" id="Coils"/>
    </source>
</evidence>
<dbReference type="InterPro" id="IPR006143">
    <property type="entry name" value="RND_pump_MFP"/>
</dbReference>
<comment type="similarity">
    <text evidence="1">Belongs to the membrane fusion protein (MFP) (TC 8.A.1) family.</text>
</comment>
<dbReference type="InterPro" id="IPR058637">
    <property type="entry name" value="YknX-like_C"/>
</dbReference>
<organism evidence="7 8">
    <name type="scientific">Candidatus Sediminicultor quintus</name>
    <dbReference type="NCBI Taxonomy" id="1797291"/>
    <lineage>
        <taxon>Bacteria</taxon>
        <taxon>Pseudomonadati</taxon>
        <taxon>Atribacterota</taxon>
        <taxon>Candidatus Phoenicimicrobiia</taxon>
        <taxon>Candidatus Pheonicimicrobiales</taxon>
        <taxon>Candidatus Phoenicimicrobiaceae</taxon>
        <taxon>Candidatus Sediminicultor</taxon>
    </lineage>
</organism>
<feature type="coiled-coil region" evidence="2">
    <location>
        <begin position="141"/>
        <end position="232"/>
    </location>
</feature>
<dbReference type="PANTHER" id="PTHR30469">
    <property type="entry name" value="MULTIDRUG RESISTANCE PROTEIN MDTA"/>
    <property type="match status" value="1"/>
</dbReference>
<dbReference type="InterPro" id="IPR059052">
    <property type="entry name" value="HH_YbhG-like"/>
</dbReference>
<dbReference type="EMBL" id="MEYH01000096">
    <property type="protein sequence ID" value="OGD13949.1"/>
    <property type="molecule type" value="Genomic_DNA"/>
</dbReference>
<feature type="domain" description="CusB-like beta-barrel" evidence="5">
    <location>
        <begin position="273"/>
        <end position="342"/>
    </location>
</feature>
<dbReference type="STRING" id="1797291.A2V47_07905"/>
<dbReference type="Gene3D" id="2.40.50.100">
    <property type="match status" value="2"/>
</dbReference>
<dbReference type="Pfam" id="PF25954">
    <property type="entry name" value="Beta-barrel_RND_2"/>
    <property type="match status" value="1"/>
</dbReference>
<accession>A0A1F5A5V6</accession>
<dbReference type="InterPro" id="IPR058792">
    <property type="entry name" value="Beta-barrel_RND_2"/>
</dbReference>
<keyword evidence="2" id="KW-0175">Coiled coil</keyword>
<keyword evidence="3" id="KW-0472">Membrane</keyword>
<evidence type="ECO:0000259" key="5">
    <source>
        <dbReference type="Pfam" id="PF25954"/>
    </source>
</evidence>
<reference evidence="7 8" key="1">
    <citation type="journal article" date="2016" name="Nat. Commun.">
        <title>Thousands of microbial genomes shed light on interconnected biogeochemical processes in an aquifer system.</title>
        <authorList>
            <person name="Anantharaman K."/>
            <person name="Brown C.T."/>
            <person name="Hug L.A."/>
            <person name="Sharon I."/>
            <person name="Castelle C.J."/>
            <person name="Probst A.J."/>
            <person name="Thomas B.C."/>
            <person name="Singh A."/>
            <person name="Wilkins M.J."/>
            <person name="Karaoz U."/>
            <person name="Brodie E.L."/>
            <person name="Williams K.H."/>
            <person name="Hubbard S.S."/>
            <person name="Banfield J.F."/>
        </authorList>
    </citation>
    <scope>NUCLEOTIDE SEQUENCE [LARGE SCALE GENOMIC DNA]</scope>
</reference>
<gene>
    <name evidence="7" type="ORF">A2V47_07905</name>
</gene>
<dbReference type="Gene3D" id="2.40.30.170">
    <property type="match status" value="1"/>
</dbReference>
<feature type="domain" description="YknX-like C-terminal permuted SH3-like" evidence="6">
    <location>
        <begin position="354"/>
        <end position="422"/>
    </location>
</feature>
<dbReference type="SUPFAM" id="SSF111369">
    <property type="entry name" value="HlyD-like secretion proteins"/>
    <property type="match status" value="2"/>
</dbReference>
<dbReference type="Gene3D" id="2.40.420.20">
    <property type="match status" value="1"/>
</dbReference>
<proteinExistence type="inferred from homology"/>
<feature type="transmembrane region" description="Helical" evidence="3">
    <location>
        <begin position="7"/>
        <end position="26"/>
    </location>
</feature>
<name>A0A1F5A5V6_9BACT</name>
<keyword evidence="3" id="KW-1133">Transmembrane helix</keyword>
<evidence type="ECO:0008006" key="9">
    <source>
        <dbReference type="Google" id="ProtNLM"/>
    </source>
</evidence>
<dbReference type="NCBIfam" id="TIGR01730">
    <property type="entry name" value="RND_mfp"/>
    <property type="match status" value="1"/>
</dbReference>
<evidence type="ECO:0000256" key="3">
    <source>
        <dbReference type="SAM" id="Phobius"/>
    </source>
</evidence>
<dbReference type="GO" id="GO:1990281">
    <property type="term" value="C:efflux pump complex"/>
    <property type="evidence" value="ECO:0007669"/>
    <property type="project" value="TreeGrafter"/>
</dbReference>
<evidence type="ECO:0000256" key="1">
    <source>
        <dbReference type="ARBA" id="ARBA00009477"/>
    </source>
</evidence>
<comment type="caution">
    <text evidence="7">The sequence shown here is derived from an EMBL/GenBank/DDBJ whole genome shotgun (WGS) entry which is preliminary data.</text>
</comment>
<dbReference type="AlphaFoldDB" id="A0A1F5A5V6"/>
<evidence type="ECO:0000313" key="7">
    <source>
        <dbReference type="EMBL" id="OGD13949.1"/>
    </source>
</evidence>
<evidence type="ECO:0000259" key="4">
    <source>
        <dbReference type="Pfam" id="PF25881"/>
    </source>
</evidence>
<dbReference type="Pfam" id="PF25989">
    <property type="entry name" value="YknX_C"/>
    <property type="match status" value="1"/>
</dbReference>
<dbReference type="Proteomes" id="UP000177701">
    <property type="component" value="Unassembled WGS sequence"/>
</dbReference>
<dbReference type="Pfam" id="PF25881">
    <property type="entry name" value="HH_YBHG"/>
    <property type="match status" value="1"/>
</dbReference>
<dbReference type="PRINTS" id="PR01490">
    <property type="entry name" value="RTXTOXIND"/>
</dbReference>
<dbReference type="Gene3D" id="1.10.287.470">
    <property type="entry name" value="Helix hairpin bin"/>
    <property type="match status" value="1"/>
</dbReference>
<evidence type="ECO:0000259" key="6">
    <source>
        <dbReference type="Pfam" id="PF25989"/>
    </source>
</evidence>
<sequence>MKIKKRTFFFIFLFMVIIGLLAFRIVNRLNERQQEEVQKSQIKEEIIIPVRTALVEKGEVNSFLKVTGVVEANETVRVTSEIMGQVKEVKVKDGEEVNKGDILIALGDEQIKIQVAQAQATLDSIQASSDKIKSGARPQEIKQAESALLQAKMNRDSVEENYLRMEKLFSQKAISEQQYEQAKNQYKMADVQYQSAQESYGLVIEGAGEQDIKSVEAQVRQAKAALDMAKYQLSNAKIIAPIGGRVTSIAVSSGEMVAPSLPLLSIIDVSRIFVKVGISEKDISKIKEGQTVHLEIDAFPEEKFRGEVVSKGVAVDQISKTLEVKIEILQPDTDIPVGVFARGDILVKTNQNALIIPSSALSRKKDGGIYVYVIEEGIARQKEVVLGIIQDERVEILDGLSEEEEIVVLGNQELKDGLKVDVLDKEE</sequence>
<feature type="domain" description="YbhG-like alpha-helical hairpin" evidence="4">
    <location>
        <begin position="108"/>
        <end position="235"/>
    </location>
</feature>